<sequence>MAALEDWIGREERRGDRVTGGLLHRFRATIGNPPEPAVPLGLHWCLCTPDTPMADLQEDGHQRLGTFLPPIGLPRRMWAGSAIRFFAPIAASAVIERVSTVASVAEKTGKSGALVFVEIDHLIRADGIDAVQERQTLVYRETGTAPISLPVTGTADLSDWPVCRSLIPDEALLFRYSALTFNTHRIHYDLGYVRDVEGYPGLVVHGPLIATLLLDLATREIGAEAIGAFSFRATSPAFAGQPLHLVAREADTGLALAALGDDGRFVMEAGATPR</sequence>
<accession>A0A842HU32</accession>
<organism evidence="2 3">
    <name type="scientific">Parasphingopyxis marina</name>
    <dbReference type="NCBI Taxonomy" id="2761622"/>
    <lineage>
        <taxon>Bacteria</taxon>
        <taxon>Pseudomonadati</taxon>
        <taxon>Pseudomonadota</taxon>
        <taxon>Alphaproteobacteria</taxon>
        <taxon>Sphingomonadales</taxon>
        <taxon>Sphingomonadaceae</taxon>
        <taxon>Parasphingopyxis</taxon>
    </lineage>
</organism>
<dbReference type="Gene3D" id="3.10.129.10">
    <property type="entry name" value="Hotdog Thioesterase"/>
    <property type="match status" value="2"/>
</dbReference>
<evidence type="ECO:0000259" key="1">
    <source>
        <dbReference type="Pfam" id="PF13452"/>
    </source>
</evidence>
<dbReference type="PANTHER" id="PTHR28152">
    <property type="entry name" value="HYDROXYACYL-THIOESTER DEHYDRATASE TYPE 2, MITOCHONDRIAL"/>
    <property type="match status" value="1"/>
</dbReference>
<dbReference type="PANTHER" id="PTHR28152:SF1">
    <property type="entry name" value="HYDROXYACYL-THIOESTER DEHYDRATASE TYPE 2, MITOCHONDRIAL"/>
    <property type="match status" value="1"/>
</dbReference>
<dbReference type="EMBL" id="JACJVJ010000001">
    <property type="protein sequence ID" value="MBC2776043.1"/>
    <property type="molecule type" value="Genomic_DNA"/>
</dbReference>
<dbReference type="SUPFAM" id="SSF54637">
    <property type="entry name" value="Thioesterase/thiol ester dehydrase-isomerase"/>
    <property type="match status" value="2"/>
</dbReference>
<protein>
    <submittedName>
        <fullName evidence="2">MaoC family dehydratase N-terminal domain-containing protein</fullName>
    </submittedName>
</protein>
<dbReference type="InterPro" id="IPR052741">
    <property type="entry name" value="Mitochondrial_HTD2"/>
</dbReference>
<dbReference type="AlphaFoldDB" id="A0A842HU32"/>
<evidence type="ECO:0000313" key="3">
    <source>
        <dbReference type="Proteomes" id="UP000564378"/>
    </source>
</evidence>
<proteinExistence type="predicted"/>
<dbReference type="RefSeq" id="WP_185799363.1">
    <property type="nucleotide sequence ID" value="NZ_JACJVJ010000001.1"/>
</dbReference>
<keyword evidence="3" id="KW-1185">Reference proteome</keyword>
<feature type="domain" description="FAS1-like dehydratase" evidence="1">
    <location>
        <begin position="17"/>
        <end position="127"/>
    </location>
</feature>
<dbReference type="GO" id="GO:0019171">
    <property type="term" value="F:(3R)-hydroxyacyl-[acyl-carrier-protein] dehydratase activity"/>
    <property type="evidence" value="ECO:0007669"/>
    <property type="project" value="TreeGrafter"/>
</dbReference>
<comment type="caution">
    <text evidence="2">The sequence shown here is derived from an EMBL/GenBank/DDBJ whole genome shotgun (WGS) entry which is preliminary data.</text>
</comment>
<dbReference type="Pfam" id="PF13452">
    <property type="entry name" value="FAS1_DH_region"/>
    <property type="match status" value="1"/>
</dbReference>
<name>A0A842HU32_9SPHN</name>
<dbReference type="InterPro" id="IPR029069">
    <property type="entry name" value="HotDog_dom_sf"/>
</dbReference>
<evidence type="ECO:0000313" key="2">
    <source>
        <dbReference type="EMBL" id="MBC2776043.1"/>
    </source>
</evidence>
<dbReference type="InterPro" id="IPR039569">
    <property type="entry name" value="FAS1-like_DH_region"/>
</dbReference>
<dbReference type="Proteomes" id="UP000564378">
    <property type="component" value="Unassembled WGS sequence"/>
</dbReference>
<gene>
    <name evidence="2" type="ORF">H6P80_00255</name>
</gene>
<reference evidence="2 3" key="1">
    <citation type="submission" date="2020-08" db="EMBL/GenBank/DDBJ databases">
        <title>Draft genome sequence of Parasphingopyxis sp. GrpM-11.</title>
        <authorList>
            <person name="Oh J."/>
            <person name="Roh D.-H."/>
        </authorList>
    </citation>
    <scope>NUCLEOTIDE SEQUENCE [LARGE SCALE GENOMIC DNA]</scope>
    <source>
        <strain evidence="2 3">GrpM-11</strain>
    </source>
</reference>